<dbReference type="GO" id="GO:0051701">
    <property type="term" value="P:biological process involved in interaction with host"/>
    <property type="evidence" value="ECO:0007669"/>
    <property type="project" value="TreeGrafter"/>
</dbReference>
<evidence type="ECO:0000256" key="6">
    <source>
        <dbReference type="ARBA" id="ARBA00022679"/>
    </source>
</evidence>
<evidence type="ECO:0000256" key="11">
    <source>
        <dbReference type="RuleBase" id="RU361241"/>
    </source>
</evidence>
<dbReference type="UniPathway" id="UPA00282"/>
<dbReference type="InterPro" id="IPR009721">
    <property type="entry name" value="O-acyltransferase_WSD1_C"/>
</dbReference>
<reference evidence="15" key="1">
    <citation type="submission" date="2021-01" db="EMBL/GenBank/DDBJ databases">
        <title>Whole genome shotgun sequence of Rugosimonospora africana NBRC 104875.</title>
        <authorList>
            <person name="Komaki H."/>
            <person name="Tamura T."/>
        </authorList>
    </citation>
    <scope>NUCLEOTIDE SEQUENCE</scope>
    <source>
        <strain evidence="15">NBRC 104875</strain>
    </source>
</reference>
<evidence type="ECO:0000256" key="1">
    <source>
        <dbReference type="ARBA" id="ARBA00004771"/>
    </source>
</evidence>
<evidence type="ECO:0000256" key="9">
    <source>
        <dbReference type="ARBA" id="ARBA00023315"/>
    </source>
</evidence>
<dbReference type="InterPro" id="IPR045034">
    <property type="entry name" value="O-acyltransferase_WSD1-like"/>
</dbReference>
<dbReference type="GO" id="GO:0019432">
    <property type="term" value="P:triglyceride biosynthetic process"/>
    <property type="evidence" value="ECO:0007669"/>
    <property type="project" value="UniProtKB-UniPathway"/>
</dbReference>
<dbReference type="GO" id="GO:0005886">
    <property type="term" value="C:plasma membrane"/>
    <property type="evidence" value="ECO:0007669"/>
    <property type="project" value="TreeGrafter"/>
</dbReference>
<evidence type="ECO:0000256" key="5">
    <source>
        <dbReference type="ARBA" id="ARBA00022516"/>
    </source>
</evidence>
<feature type="domain" description="O-acyltransferase WSD1-like N-terminal" evidence="13">
    <location>
        <begin position="4"/>
        <end position="261"/>
    </location>
</feature>
<evidence type="ECO:0000313" key="16">
    <source>
        <dbReference type="Proteomes" id="UP000642748"/>
    </source>
</evidence>
<evidence type="ECO:0000256" key="4">
    <source>
        <dbReference type="ARBA" id="ARBA00013244"/>
    </source>
</evidence>
<dbReference type="GO" id="GO:0001666">
    <property type="term" value="P:response to hypoxia"/>
    <property type="evidence" value="ECO:0007669"/>
    <property type="project" value="TreeGrafter"/>
</dbReference>
<comment type="similarity">
    <text evidence="3 11">Belongs to the long-chain O-acyltransferase family.</text>
</comment>
<dbReference type="GO" id="GO:0071731">
    <property type="term" value="P:response to nitric oxide"/>
    <property type="evidence" value="ECO:0007669"/>
    <property type="project" value="TreeGrafter"/>
</dbReference>
<evidence type="ECO:0000256" key="10">
    <source>
        <dbReference type="ARBA" id="ARBA00048109"/>
    </source>
</evidence>
<dbReference type="Proteomes" id="UP000642748">
    <property type="component" value="Unassembled WGS sequence"/>
</dbReference>
<comment type="caution">
    <text evidence="15">The sequence shown here is derived from an EMBL/GenBank/DDBJ whole genome shotgun (WGS) entry which is preliminary data.</text>
</comment>
<feature type="domain" description="O-acyltransferase WSD1 C-terminal" evidence="14">
    <location>
        <begin position="324"/>
        <end position="462"/>
    </location>
</feature>
<comment type="pathway">
    <text evidence="2">Lipid metabolism.</text>
</comment>
<evidence type="ECO:0000256" key="7">
    <source>
        <dbReference type="ARBA" id="ARBA00022798"/>
    </source>
</evidence>
<evidence type="ECO:0000256" key="2">
    <source>
        <dbReference type="ARBA" id="ARBA00005189"/>
    </source>
</evidence>
<evidence type="ECO:0000259" key="13">
    <source>
        <dbReference type="Pfam" id="PF03007"/>
    </source>
</evidence>
<dbReference type="AlphaFoldDB" id="A0A8J3QY28"/>
<keyword evidence="7 11" id="KW-0319">Glycerol metabolism</keyword>
<dbReference type="EC" id="2.3.1.20" evidence="4 11"/>
<comment type="catalytic activity">
    <reaction evidence="10 11">
        <text>an acyl-CoA + a 1,2-diacyl-sn-glycerol = a triacyl-sn-glycerol + CoA</text>
        <dbReference type="Rhea" id="RHEA:10868"/>
        <dbReference type="ChEBI" id="CHEBI:17815"/>
        <dbReference type="ChEBI" id="CHEBI:57287"/>
        <dbReference type="ChEBI" id="CHEBI:58342"/>
        <dbReference type="ChEBI" id="CHEBI:64615"/>
        <dbReference type="EC" id="2.3.1.20"/>
    </reaction>
</comment>
<dbReference type="PANTHER" id="PTHR31650">
    <property type="entry name" value="O-ACYLTRANSFERASE (WSD1-LIKE) FAMILY PROTEIN"/>
    <property type="match status" value="1"/>
</dbReference>
<keyword evidence="9 11" id="KW-0012">Acyltransferase</keyword>
<feature type="compositionally biased region" description="Basic and acidic residues" evidence="12">
    <location>
        <begin position="463"/>
        <end position="473"/>
    </location>
</feature>
<comment type="pathway">
    <text evidence="1 11">Glycerolipid metabolism; triacylglycerol biosynthesis.</text>
</comment>
<dbReference type="Pfam" id="PF03007">
    <property type="entry name" value="WS_DGAT_cat"/>
    <property type="match status" value="1"/>
</dbReference>
<dbReference type="InterPro" id="IPR004255">
    <property type="entry name" value="O-acyltransferase_WSD1_N"/>
</dbReference>
<dbReference type="PANTHER" id="PTHR31650:SF1">
    <property type="entry name" value="WAX ESTER SYNTHASE_DIACYLGLYCEROL ACYLTRANSFERASE 4-RELATED"/>
    <property type="match status" value="1"/>
</dbReference>
<dbReference type="InterPro" id="IPR014292">
    <property type="entry name" value="Acyl_transf_WS/DGAT"/>
</dbReference>
<evidence type="ECO:0000259" key="14">
    <source>
        <dbReference type="Pfam" id="PF06974"/>
    </source>
</evidence>
<organism evidence="15 16">
    <name type="scientific">Rugosimonospora africana</name>
    <dbReference type="NCBI Taxonomy" id="556532"/>
    <lineage>
        <taxon>Bacteria</taxon>
        <taxon>Bacillati</taxon>
        <taxon>Actinomycetota</taxon>
        <taxon>Actinomycetes</taxon>
        <taxon>Micromonosporales</taxon>
        <taxon>Micromonosporaceae</taxon>
        <taxon>Rugosimonospora</taxon>
    </lineage>
</organism>
<evidence type="ECO:0000256" key="3">
    <source>
        <dbReference type="ARBA" id="ARBA00009587"/>
    </source>
</evidence>
<feature type="region of interest" description="Disordered" evidence="12">
    <location>
        <begin position="463"/>
        <end position="491"/>
    </location>
</feature>
<gene>
    <name evidence="15" type="ORF">Raf01_60720</name>
</gene>
<dbReference type="GO" id="GO:0004144">
    <property type="term" value="F:diacylglycerol O-acyltransferase activity"/>
    <property type="evidence" value="ECO:0007669"/>
    <property type="project" value="UniProtKB-EC"/>
</dbReference>
<keyword evidence="5 11" id="KW-0444">Lipid biosynthesis</keyword>
<feature type="compositionally biased region" description="Pro residues" evidence="12">
    <location>
        <begin position="477"/>
        <end position="491"/>
    </location>
</feature>
<evidence type="ECO:0000256" key="12">
    <source>
        <dbReference type="SAM" id="MobiDB-lite"/>
    </source>
</evidence>
<sequence>MERMSILDAGLLRDDGGGVPMHAGTVAVFDGPAPTYLDLVRLLLARLSLVPRYRQRVRTVPLGLGRPAWVDDEHFQVRYHLRHAAVPAPGGAGQLRDLAGRVFAQRLDATRPLWELWLVEGLRDDRWALITKTHLGMVDGVTGADLTSALLDALPDRRPPAPRSWIPAPTRSTAWHLVDGVRDALAGPAHRLARTPAPAIQADRTGMSGRAAPTAAALVTLRRLASASTRALNGPIGPDRRWEWADVRLADVTAAGAGAGAGAAGHAVVLAAVTRGLRDLLAGRGELSRDRAVRALVPVAVPAWSGPGPSGAHPGLPGVRVRPALVNLPVGEPDPVARLARIRDQLTETRGGRPAVGARVLAGLPGFAAPTLVAMGARLSPRFPQSAVQAVVTNVPGPGTARYLLGRRMVEIRPYVPVAGTVRISVGVISYLGRLYAGVTGDFGAVPDLGVLRDGVRAGVDELAGRARDERTGVKPPGCPESPPRAPTGPD</sequence>
<accession>A0A8J3QY28</accession>
<evidence type="ECO:0000256" key="8">
    <source>
        <dbReference type="ARBA" id="ARBA00023098"/>
    </source>
</evidence>
<dbReference type="SUPFAM" id="SSF52777">
    <property type="entry name" value="CoA-dependent acyltransferases"/>
    <property type="match status" value="1"/>
</dbReference>
<dbReference type="EMBL" id="BONZ01000061">
    <property type="protein sequence ID" value="GIH17900.1"/>
    <property type="molecule type" value="Genomic_DNA"/>
</dbReference>
<dbReference type="NCBIfam" id="TIGR02946">
    <property type="entry name" value="acyl_WS_DGAT"/>
    <property type="match status" value="1"/>
</dbReference>
<keyword evidence="16" id="KW-1185">Reference proteome</keyword>
<evidence type="ECO:0000313" key="15">
    <source>
        <dbReference type="EMBL" id="GIH17900.1"/>
    </source>
</evidence>
<name>A0A8J3QY28_9ACTN</name>
<dbReference type="Pfam" id="PF06974">
    <property type="entry name" value="WS_DGAT_C"/>
    <property type="match status" value="1"/>
</dbReference>
<protein>
    <recommendedName>
        <fullName evidence="4 11">Diacylglycerol O-acyltransferase</fullName>
        <ecNumber evidence="4 11">2.3.1.20</ecNumber>
    </recommendedName>
</protein>
<dbReference type="GO" id="GO:0006071">
    <property type="term" value="P:glycerol metabolic process"/>
    <property type="evidence" value="ECO:0007669"/>
    <property type="project" value="UniProtKB-KW"/>
</dbReference>
<keyword evidence="6 11" id="KW-0808">Transferase</keyword>
<proteinExistence type="inferred from homology"/>
<keyword evidence="8 11" id="KW-0443">Lipid metabolism</keyword>